<name>A0AAV0VF65_9STRA</name>
<reference evidence="4" key="1">
    <citation type="submission" date="2022-12" db="EMBL/GenBank/DDBJ databases">
        <authorList>
            <person name="Webb A."/>
        </authorList>
    </citation>
    <scope>NUCLEOTIDE SEQUENCE</scope>
    <source>
        <strain evidence="4">Pd1</strain>
    </source>
</reference>
<dbReference type="PROSITE" id="PS50195">
    <property type="entry name" value="PX"/>
    <property type="match status" value="1"/>
</dbReference>
<dbReference type="PROSITE" id="PS51082">
    <property type="entry name" value="WH2"/>
    <property type="match status" value="1"/>
</dbReference>
<feature type="compositionally biased region" description="Low complexity" evidence="1">
    <location>
        <begin position="379"/>
        <end position="393"/>
    </location>
</feature>
<dbReference type="Pfam" id="PF00787">
    <property type="entry name" value="PX"/>
    <property type="match status" value="1"/>
</dbReference>
<feature type="region of interest" description="Disordered" evidence="1">
    <location>
        <begin position="23"/>
        <end position="167"/>
    </location>
</feature>
<feature type="compositionally biased region" description="Polar residues" evidence="1">
    <location>
        <begin position="282"/>
        <end position="292"/>
    </location>
</feature>
<dbReference type="InterPro" id="IPR003124">
    <property type="entry name" value="WH2_dom"/>
</dbReference>
<gene>
    <name evidence="4" type="ORF">PDE001_LOCUS12170</name>
</gene>
<dbReference type="SMART" id="SM00246">
    <property type="entry name" value="WH2"/>
    <property type="match status" value="1"/>
</dbReference>
<organism evidence="4 5">
    <name type="scientific">Peronospora destructor</name>
    <dbReference type="NCBI Taxonomy" id="86335"/>
    <lineage>
        <taxon>Eukaryota</taxon>
        <taxon>Sar</taxon>
        <taxon>Stramenopiles</taxon>
        <taxon>Oomycota</taxon>
        <taxon>Peronosporomycetes</taxon>
        <taxon>Peronosporales</taxon>
        <taxon>Peronosporaceae</taxon>
        <taxon>Peronospora</taxon>
    </lineage>
</organism>
<dbReference type="GO" id="GO:0035091">
    <property type="term" value="F:phosphatidylinositol binding"/>
    <property type="evidence" value="ECO:0007669"/>
    <property type="project" value="InterPro"/>
</dbReference>
<feature type="region of interest" description="Disordered" evidence="1">
    <location>
        <begin position="333"/>
        <end position="419"/>
    </location>
</feature>
<dbReference type="EMBL" id="CANTFM010002685">
    <property type="protein sequence ID" value="CAI5747252.1"/>
    <property type="molecule type" value="Genomic_DNA"/>
</dbReference>
<dbReference type="SUPFAM" id="SSF64268">
    <property type="entry name" value="PX domain"/>
    <property type="match status" value="1"/>
</dbReference>
<feature type="region of interest" description="Disordered" evidence="1">
    <location>
        <begin position="431"/>
        <end position="464"/>
    </location>
</feature>
<proteinExistence type="predicted"/>
<feature type="compositionally biased region" description="Polar residues" evidence="1">
    <location>
        <begin position="112"/>
        <end position="125"/>
    </location>
</feature>
<dbReference type="InterPro" id="IPR001683">
    <property type="entry name" value="PX_dom"/>
</dbReference>
<dbReference type="Gene3D" id="3.30.1520.10">
    <property type="entry name" value="Phox-like domain"/>
    <property type="match status" value="1"/>
</dbReference>
<dbReference type="Proteomes" id="UP001162029">
    <property type="component" value="Unassembled WGS sequence"/>
</dbReference>
<dbReference type="AlphaFoldDB" id="A0AAV0VF65"/>
<protein>
    <recommendedName>
        <fullName evidence="6">PX domain-containing protein</fullName>
    </recommendedName>
</protein>
<evidence type="ECO:0000256" key="1">
    <source>
        <dbReference type="SAM" id="MobiDB-lite"/>
    </source>
</evidence>
<evidence type="ECO:0000313" key="5">
    <source>
        <dbReference type="Proteomes" id="UP001162029"/>
    </source>
</evidence>
<keyword evidence="5" id="KW-1185">Reference proteome</keyword>
<accession>A0AAV0VF65</accession>
<feature type="compositionally biased region" description="Polar residues" evidence="1">
    <location>
        <begin position="63"/>
        <end position="83"/>
    </location>
</feature>
<feature type="compositionally biased region" description="Low complexity" evidence="1">
    <location>
        <begin position="354"/>
        <end position="364"/>
    </location>
</feature>
<evidence type="ECO:0008006" key="6">
    <source>
        <dbReference type="Google" id="ProtNLM"/>
    </source>
</evidence>
<feature type="domain" description="WH2" evidence="3">
    <location>
        <begin position="416"/>
        <end position="433"/>
    </location>
</feature>
<dbReference type="GO" id="GO:0003779">
    <property type="term" value="F:actin binding"/>
    <property type="evidence" value="ECO:0007669"/>
    <property type="project" value="InterPro"/>
</dbReference>
<sequence length="498" mass="53808">MANAFASSLAAIRRNRADTIEKVSVANSAASPAASPRVNGRMHDRKRNSQLSAEGKEILKKAMSSNGAQDATFTAKTTSNSSHRGLFDDSSSDEDEGMGTGLFGAGVRQRKAANSTSYASNSIRSSDLRVNASSKAEKKANSEPSLSSDADLSSDSESDNETSFFAQPRNQSQAYVMSLRIKLEPVVQDRFGNLEHSFSLTYLQFEEIHTRLTSAFPGITLPKFPSKHRLRNNTKPENMEKRAQEFRLYLQQLVALPEVLSSERFHFEYHINGGFARALANDQKSNRSSANTAPSDDRPPRSPVAPVSRQELAPSASLSHLVKSDVSVDAAKLLEKPQRRTSAASSTQRRKSIMSELSSSSITSVRGEVKKSRSRSRLSSRASSRASFAPPSSTTESPKPAVSGLPPGRPNPFAGGRDNLLAAIRQGAKLKKSTGELADSSSFVGASATVKPSPPPPSLTQPGSINEAITNAMAMRRIHVEYEETASNVESDSDDDWD</sequence>
<dbReference type="InterPro" id="IPR036871">
    <property type="entry name" value="PX_dom_sf"/>
</dbReference>
<dbReference type="Pfam" id="PF02205">
    <property type="entry name" value="WH2"/>
    <property type="match status" value="1"/>
</dbReference>
<evidence type="ECO:0000313" key="4">
    <source>
        <dbReference type="EMBL" id="CAI5747252.1"/>
    </source>
</evidence>
<comment type="caution">
    <text evidence="4">The sequence shown here is derived from an EMBL/GenBank/DDBJ whole genome shotgun (WGS) entry which is preliminary data.</text>
</comment>
<feature type="compositionally biased region" description="Low complexity" evidence="1">
    <location>
        <begin position="142"/>
        <end position="151"/>
    </location>
</feature>
<evidence type="ECO:0000259" key="3">
    <source>
        <dbReference type="PROSITE" id="PS51082"/>
    </source>
</evidence>
<feature type="region of interest" description="Disordered" evidence="1">
    <location>
        <begin position="282"/>
        <end position="318"/>
    </location>
</feature>
<feature type="compositionally biased region" description="Low complexity" evidence="1">
    <location>
        <begin position="23"/>
        <end position="36"/>
    </location>
</feature>
<dbReference type="CDD" id="cd06093">
    <property type="entry name" value="PX_domain"/>
    <property type="match status" value="1"/>
</dbReference>
<evidence type="ECO:0000259" key="2">
    <source>
        <dbReference type="PROSITE" id="PS50195"/>
    </source>
</evidence>
<feature type="domain" description="PX" evidence="2">
    <location>
        <begin position="155"/>
        <end position="276"/>
    </location>
</feature>